<sequence length="369" mass="41681">MADAYYDALITGLRHGQFYMYVNVATLTVWAVDYIATLDYEIEYMWPPKFNLVSLLFLLTRYMPIADMIVTLYTEHAAHMTVPLCTLLAKLYVWLIYAGMAVAEALLTFGTKIYLSLSSLEVMIVPIPGRPDVCFPKSYDQQLYLYWVFMIVVDAVSCVMLLMQLARAYKTGGLTNLMRVVYQDGVIFYLVLLCFSVVNIFAIVTLPAEISSLLTAPERILHAVLAGRVILNTRHQVSEDRKTMIALHTIPSFDAAHPDQFSHHSLPYRGNYTSPIIFSSPSPVSFTKSDPGCRPPYSISRNTSTKSDSTIGSTASSPGPIFEAAVQKQKKRQRAKMRRLLRMAQRSDQRHGPDRDPDPHEYRISTVAR</sequence>
<organism evidence="4 5">
    <name type="scientific">Amanita muscaria (strain Koide BX008)</name>
    <dbReference type="NCBI Taxonomy" id="946122"/>
    <lineage>
        <taxon>Eukaryota</taxon>
        <taxon>Fungi</taxon>
        <taxon>Dikarya</taxon>
        <taxon>Basidiomycota</taxon>
        <taxon>Agaricomycotina</taxon>
        <taxon>Agaricomycetes</taxon>
        <taxon>Agaricomycetidae</taxon>
        <taxon>Agaricales</taxon>
        <taxon>Pluteineae</taxon>
        <taxon>Amanitaceae</taxon>
        <taxon>Amanita</taxon>
    </lineage>
</organism>
<feature type="transmembrane region" description="Helical" evidence="2">
    <location>
        <begin position="144"/>
        <end position="166"/>
    </location>
</feature>
<feature type="compositionally biased region" description="Polar residues" evidence="1">
    <location>
        <begin position="299"/>
        <end position="317"/>
    </location>
</feature>
<keyword evidence="5" id="KW-1185">Reference proteome</keyword>
<feature type="transmembrane region" description="Helical" evidence="2">
    <location>
        <begin position="18"/>
        <end position="38"/>
    </location>
</feature>
<dbReference type="Proteomes" id="UP000054549">
    <property type="component" value="Unassembled WGS sequence"/>
</dbReference>
<proteinExistence type="predicted"/>
<feature type="transmembrane region" description="Helical" evidence="2">
    <location>
        <begin position="50"/>
        <end position="74"/>
    </location>
</feature>
<feature type="domain" description="DUF6533" evidence="3">
    <location>
        <begin position="21"/>
        <end position="66"/>
    </location>
</feature>
<dbReference type="Pfam" id="PF20151">
    <property type="entry name" value="DUF6533"/>
    <property type="match status" value="1"/>
</dbReference>
<feature type="transmembrane region" description="Helical" evidence="2">
    <location>
        <begin position="94"/>
        <end position="115"/>
    </location>
</feature>
<feature type="transmembrane region" description="Helical" evidence="2">
    <location>
        <begin position="186"/>
        <end position="206"/>
    </location>
</feature>
<evidence type="ECO:0000313" key="4">
    <source>
        <dbReference type="EMBL" id="KIL59161.1"/>
    </source>
</evidence>
<gene>
    <name evidence="4" type="ORF">M378DRAFT_275638</name>
</gene>
<feature type="compositionally biased region" description="Basic and acidic residues" evidence="1">
    <location>
        <begin position="345"/>
        <end position="363"/>
    </location>
</feature>
<keyword evidence="2" id="KW-1133">Transmembrane helix</keyword>
<keyword evidence="2" id="KW-0472">Membrane</keyword>
<evidence type="ECO:0000256" key="1">
    <source>
        <dbReference type="SAM" id="MobiDB-lite"/>
    </source>
</evidence>
<name>A0A0C2WR00_AMAMK</name>
<reference evidence="4 5" key="1">
    <citation type="submission" date="2014-04" db="EMBL/GenBank/DDBJ databases">
        <title>Evolutionary Origins and Diversification of the Mycorrhizal Mutualists.</title>
        <authorList>
            <consortium name="DOE Joint Genome Institute"/>
            <consortium name="Mycorrhizal Genomics Consortium"/>
            <person name="Kohler A."/>
            <person name="Kuo A."/>
            <person name="Nagy L.G."/>
            <person name="Floudas D."/>
            <person name="Copeland A."/>
            <person name="Barry K.W."/>
            <person name="Cichocki N."/>
            <person name="Veneault-Fourrey C."/>
            <person name="LaButti K."/>
            <person name="Lindquist E.A."/>
            <person name="Lipzen A."/>
            <person name="Lundell T."/>
            <person name="Morin E."/>
            <person name="Murat C."/>
            <person name="Riley R."/>
            <person name="Ohm R."/>
            <person name="Sun H."/>
            <person name="Tunlid A."/>
            <person name="Henrissat B."/>
            <person name="Grigoriev I.V."/>
            <person name="Hibbett D.S."/>
            <person name="Martin F."/>
        </authorList>
    </citation>
    <scope>NUCLEOTIDE SEQUENCE [LARGE SCALE GENOMIC DNA]</scope>
    <source>
        <strain evidence="4 5">Koide BX008</strain>
    </source>
</reference>
<evidence type="ECO:0000313" key="5">
    <source>
        <dbReference type="Proteomes" id="UP000054549"/>
    </source>
</evidence>
<evidence type="ECO:0000256" key="2">
    <source>
        <dbReference type="SAM" id="Phobius"/>
    </source>
</evidence>
<feature type="compositionally biased region" description="Basic residues" evidence="1">
    <location>
        <begin position="328"/>
        <end position="341"/>
    </location>
</feature>
<keyword evidence="2" id="KW-0812">Transmembrane</keyword>
<dbReference type="InterPro" id="IPR045340">
    <property type="entry name" value="DUF6533"/>
</dbReference>
<accession>A0A0C2WR00</accession>
<feature type="region of interest" description="Disordered" evidence="1">
    <location>
        <begin position="284"/>
        <end position="369"/>
    </location>
</feature>
<dbReference type="STRING" id="946122.A0A0C2WR00"/>
<dbReference type="AlphaFoldDB" id="A0A0C2WR00"/>
<protein>
    <recommendedName>
        <fullName evidence="3">DUF6533 domain-containing protein</fullName>
    </recommendedName>
</protein>
<dbReference type="EMBL" id="KN818321">
    <property type="protein sequence ID" value="KIL59161.1"/>
    <property type="molecule type" value="Genomic_DNA"/>
</dbReference>
<evidence type="ECO:0000259" key="3">
    <source>
        <dbReference type="Pfam" id="PF20151"/>
    </source>
</evidence>
<dbReference type="InParanoid" id="A0A0C2WR00"/>
<dbReference type="OrthoDB" id="2958007at2759"/>
<dbReference type="HOGENOM" id="CLU_749989_0_0_1"/>